<dbReference type="Proteomes" id="UP000005239">
    <property type="component" value="Unassembled WGS sequence"/>
</dbReference>
<keyword evidence="3" id="KW-1185">Reference proteome</keyword>
<keyword evidence="1" id="KW-0472">Membrane</keyword>
<protein>
    <submittedName>
        <fullName evidence="2">Uncharacterized protein</fullName>
    </submittedName>
</protein>
<dbReference type="AlphaFoldDB" id="A0A8R1V540"/>
<name>A0A8R1V540_PRIPA</name>
<keyword evidence="1" id="KW-1133">Transmembrane helix</keyword>
<sequence length="162" mass="17885">MLVSISVQIVFHHSLLWMGLWLFEIHTIALIFLFLISILVVCICGSLLCTRGDPWEEEMDVNTGSIIEPKSITNTLPVSSIGELDASGNCRSCLPPIDDDLVRVMKNDPSGGIVLDRMDRATAEALAVERILKEGQSSPIFKHLSLPLPSEVRVVASKRDFL</sequence>
<evidence type="ECO:0000313" key="2">
    <source>
        <dbReference type="EnsemblMetazoa" id="PPA46925.1"/>
    </source>
</evidence>
<proteinExistence type="predicted"/>
<reference evidence="2" key="2">
    <citation type="submission" date="2022-06" db="UniProtKB">
        <authorList>
            <consortium name="EnsemblMetazoa"/>
        </authorList>
    </citation>
    <scope>IDENTIFICATION</scope>
    <source>
        <strain evidence="2">PS312</strain>
    </source>
</reference>
<organism evidence="2 3">
    <name type="scientific">Pristionchus pacificus</name>
    <name type="common">Parasitic nematode worm</name>
    <dbReference type="NCBI Taxonomy" id="54126"/>
    <lineage>
        <taxon>Eukaryota</taxon>
        <taxon>Metazoa</taxon>
        <taxon>Ecdysozoa</taxon>
        <taxon>Nematoda</taxon>
        <taxon>Chromadorea</taxon>
        <taxon>Rhabditida</taxon>
        <taxon>Rhabditina</taxon>
        <taxon>Diplogasteromorpha</taxon>
        <taxon>Diplogasteroidea</taxon>
        <taxon>Neodiplogasteridae</taxon>
        <taxon>Pristionchus</taxon>
    </lineage>
</organism>
<keyword evidence="1" id="KW-0812">Transmembrane</keyword>
<gene>
    <name evidence="2" type="primary">WBGene00304704</name>
</gene>
<accession>A0A8R1V540</accession>
<evidence type="ECO:0000313" key="3">
    <source>
        <dbReference type="Proteomes" id="UP000005239"/>
    </source>
</evidence>
<evidence type="ECO:0000256" key="1">
    <source>
        <dbReference type="SAM" id="Phobius"/>
    </source>
</evidence>
<dbReference type="EnsemblMetazoa" id="PPA46925.1">
    <property type="protein sequence ID" value="PPA46925.1"/>
    <property type="gene ID" value="WBGene00304704"/>
</dbReference>
<feature type="transmembrane region" description="Helical" evidence="1">
    <location>
        <begin position="20"/>
        <end position="49"/>
    </location>
</feature>
<reference evidence="3" key="1">
    <citation type="journal article" date="2008" name="Nat. Genet.">
        <title>The Pristionchus pacificus genome provides a unique perspective on nematode lifestyle and parasitism.</title>
        <authorList>
            <person name="Dieterich C."/>
            <person name="Clifton S.W."/>
            <person name="Schuster L.N."/>
            <person name="Chinwalla A."/>
            <person name="Delehaunty K."/>
            <person name="Dinkelacker I."/>
            <person name="Fulton L."/>
            <person name="Fulton R."/>
            <person name="Godfrey J."/>
            <person name="Minx P."/>
            <person name="Mitreva M."/>
            <person name="Roeseler W."/>
            <person name="Tian H."/>
            <person name="Witte H."/>
            <person name="Yang S.P."/>
            <person name="Wilson R.K."/>
            <person name="Sommer R.J."/>
        </authorList>
    </citation>
    <scope>NUCLEOTIDE SEQUENCE [LARGE SCALE GENOMIC DNA]</scope>
    <source>
        <strain evidence="3">PS312</strain>
    </source>
</reference>